<sequence length="415" mass="48599">MKLEISQTMQSAIDEKIVPVLKDFLLSRLKILILNEFEKNHLEDNALYGYKDFVKINQEISVLISSTLSFAQIFERYVEDSETHHSIFLNRHPYDAMIYELLCYGWWKIQCSDDYKYRPSVKYFRTDESVEKAFYLKFYNHLSRKGEMYKIEELVRKYNLSALISLYSVEDYFVDLYILTSLVVNSKSLNMNFLIEQLKNIMHLLPFNRLTKFPPNYQILNKKNIVMGDIEAVLSIDVPINKNSDIVDLFNQLSVQLSINFINLVIENKDNLLKNDSHTLSDLSTLMHQIKQTVSVSKSLSALQKEVDSPYLLAQNLSLPTALFLLLYRFYIKKNPDYSVDSFMKYVSDLFRKRGYENEIIKTGKTDQHSVIVSVKNVNNEKDTKIKITYGSIRSKKNDYQSDFIKANKLNKDVI</sequence>
<dbReference type="EMBL" id="CP061646">
    <property type="protein sequence ID" value="QNX72114.1"/>
    <property type="molecule type" value="Genomic_DNA"/>
</dbReference>
<dbReference type="Proteomes" id="UP000516666">
    <property type="component" value="Chromosome"/>
</dbReference>
<protein>
    <submittedName>
        <fullName evidence="1">Uncharacterized protein</fullName>
    </submittedName>
</protein>
<proteinExistence type="predicted"/>
<accession>A0A7H2V6Y1</accession>
<evidence type="ECO:0000313" key="1">
    <source>
        <dbReference type="EMBL" id="QNX72114.1"/>
    </source>
</evidence>
<reference evidence="1 2" key="2">
    <citation type="submission" date="2020-09" db="EMBL/GenBank/DDBJ databases">
        <authorList>
            <person name="Chen F.-J."/>
            <person name="Lee Y.-T."/>
        </authorList>
    </citation>
    <scope>NUCLEOTIDE SEQUENCE [LARGE SCALE GENOMIC DNA]</scope>
    <source>
        <strain evidence="1 2">AS39</strain>
    </source>
</reference>
<reference evidence="2" key="1">
    <citation type="submission" date="2020-09" db="EMBL/GenBank/DDBJ databases">
        <title>Clinical and molecular characterization of Acinetobacter seifertii in Taiwan.</title>
        <authorList>
            <person name="Li L.-H."/>
            <person name="Yang Y.-S."/>
            <person name="Sun J.-R."/>
            <person name="Huang T.-W."/>
            <person name="Huang W.-C."/>
            <person name="Wang Y.-C."/>
            <person name="Kuo T.-H."/>
            <person name="Kuo S.-C."/>
            <person name="Chen T.-L."/>
        </authorList>
    </citation>
    <scope>NUCLEOTIDE SEQUENCE [LARGE SCALE GENOMIC DNA]</scope>
    <source>
        <strain evidence="2">AS39</strain>
    </source>
</reference>
<gene>
    <name evidence="1" type="ORF">IC776_17175</name>
</gene>
<dbReference type="RefSeq" id="WP_043041484.1">
    <property type="nucleotide sequence ID" value="NZ_CP061646.1"/>
</dbReference>
<dbReference type="AlphaFoldDB" id="A0A7H2V6Y1"/>
<evidence type="ECO:0000313" key="2">
    <source>
        <dbReference type="Proteomes" id="UP000516666"/>
    </source>
</evidence>
<name>A0A7H2V6Y1_9GAMM</name>
<organism evidence="1 2">
    <name type="scientific">Acinetobacter seifertii</name>
    <dbReference type="NCBI Taxonomy" id="1530123"/>
    <lineage>
        <taxon>Bacteria</taxon>
        <taxon>Pseudomonadati</taxon>
        <taxon>Pseudomonadota</taxon>
        <taxon>Gammaproteobacteria</taxon>
        <taxon>Moraxellales</taxon>
        <taxon>Moraxellaceae</taxon>
        <taxon>Acinetobacter</taxon>
        <taxon>Acinetobacter calcoaceticus/baumannii complex</taxon>
    </lineage>
</organism>